<feature type="compositionally biased region" description="Basic and acidic residues" evidence="1">
    <location>
        <begin position="225"/>
        <end position="234"/>
    </location>
</feature>
<keyword evidence="4" id="KW-1185">Reference proteome</keyword>
<name>Q7PQC3_ANOGA</name>
<feature type="compositionally biased region" description="Basic residues" evidence="1">
    <location>
        <begin position="275"/>
        <end position="290"/>
    </location>
</feature>
<feature type="region of interest" description="Disordered" evidence="1">
    <location>
        <begin position="63"/>
        <end position="90"/>
    </location>
</feature>
<dbReference type="EMBL" id="AAAB01008898">
    <property type="protein sequence ID" value="EAA09046.3"/>
    <property type="molecule type" value="Genomic_DNA"/>
</dbReference>
<feature type="region of interest" description="Disordered" evidence="1">
    <location>
        <begin position="225"/>
        <end position="314"/>
    </location>
</feature>
<protein>
    <submittedName>
        <fullName evidence="2">AGAP004338-PA</fullName>
    </submittedName>
</protein>
<dbReference type="HOGENOM" id="CLU_460209_0_0_1"/>
<evidence type="ECO:0000256" key="1">
    <source>
        <dbReference type="SAM" id="MobiDB-lite"/>
    </source>
</evidence>
<dbReference type="AlphaFoldDB" id="Q7PQC3"/>
<sequence length="593" mass="66892">MSTGVPKTTNVEEVLPNDEDLGRRNCSWRELLRKYEEPIGSTENPSDQSMDIDTAMVMLDQEMSDESSVSDVVEASTEEQSAEENPEEIKQQLRRAVPLRQREWEANGLKEILDDNEFRMVSHEKVENWLRNHMHTITGNYNVHYQTQQVTTVTETRMDADADSLYSVDTAQYIRSNKQISNKLKVTTMIKQYSVMSSVRRLTSLGIGFEEQQKADAQAARLSLEQRVHRKSDSACDANNPPRPRYNYHPGQKIPPAQHHRPSGLAALEPPKDRPNRRKVFKKTVPRKRPGASGVNRSFDRASPSSKKQQQPYDQDQVYAKALEQCARIKKNKAFCRRKVSKRAAAASRMQNTSTSSSSDSDSDEVFFAPVASSRGHRAPNAASIRPTKSAQHTVQPQPPLVVTPEKSVTPRKTSPTEREILEPFQSITLSASKRPRPHQPESSAICPPKPVRLNEQERKRVGIQRDGCYHDEGLVIYRPKAIRPNCPTTTRINLRAKDLTLTGVTKQRHLDKFQHFNYNIHPNSTVCFYPSESSDSADDRDGGGGGGGAPEAKLNGTANDTSYDDDDPILTFHPRNTKLLNVVEIPHRRRVT</sequence>
<feature type="region of interest" description="Disordered" evidence="1">
    <location>
        <begin position="429"/>
        <end position="450"/>
    </location>
</feature>
<reference evidence="2 4" key="1">
    <citation type="journal article" date="2002" name="Science">
        <title>The genome sequence of the malaria mosquito Anopheles gambiae.</title>
        <authorList>
            <person name="Holt R.A."/>
            <person name="Subramanian G.M."/>
            <person name="Halpern A."/>
            <person name="Sutton G.G."/>
            <person name="Charlab R."/>
            <person name="Nusskern D.R."/>
            <person name="Wincker P."/>
            <person name="Clark A.G."/>
            <person name="Ribeiro J.M."/>
            <person name="Wides R."/>
            <person name="Salzberg S.L."/>
            <person name="Loftus B."/>
            <person name="Yandell M."/>
            <person name="Majoros W.H."/>
            <person name="Rusch D.B."/>
            <person name="Lai Z."/>
            <person name="Kraft C.L."/>
            <person name="Abril J.F."/>
            <person name="Anthouard V."/>
            <person name="Arensburger P."/>
            <person name="Atkinson P.W."/>
            <person name="Baden H."/>
            <person name="de Berardinis V."/>
            <person name="Baldwin D."/>
            <person name="Benes V."/>
            <person name="Biedler J."/>
            <person name="Blass C."/>
            <person name="Bolanos R."/>
            <person name="Boscus D."/>
            <person name="Barnstead M."/>
            <person name="Cai S."/>
            <person name="Center A."/>
            <person name="Chaturverdi K."/>
            <person name="Christophides G.K."/>
            <person name="Chrystal M.A."/>
            <person name="Clamp M."/>
            <person name="Cravchik A."/>
            <person name="Curwen V."/>
            <person name="Dana A."/>
            <person name="Delcher A."/>
            <person name="Dew I."/>
            <person name="Evans C.A."/>
            <person name="Flanigan M."/>
            <person name="Grundschober-Freimoser A."/>
            <person name="Friedli L."/>
            <person name="Gu Z."/>
            <person name="Guan P."/>
            <person name="Guigo R."/>
            <person name="Hillenmeyer M.E."/>
            <person name="Hladun S.L."/>
            <person name="Hogan J.R."/>
            <person name="Hong Y.S."/>
            <person name="Hoover J."/>
            <person name="Jaillon O."/>
            <person name="Ke Z."/>
            <person name="Kodira C."/>
            <person name="Kokoza E."/>
            <person name="Koutsos A."/>
            <person name="Letunic I."/>
            <person name="Levitsky A."/>
            <person name="Liang Y."/>
            <person name="Lin J.J."/>
            <person name="Lobo N.F."/>
            <person name="Lopez J.R."/>
            <person name="Malek J.A."/>
            <person name="McIntosh T.C."/>
            <person name="Meister S."/>
            <person name="Miller J."/>
            <person name="Mobarry C."/>
            <person name="Mongin E."/>
            <person name="Murphy S.D."/>
            <person name="O'Brochta D.A."/>
            <person name="Pfannkoch C."/>
            <person name="Qi R."/>
            <person name="Regier M.A."/>
            <person name="Remington K."/>
            <person name="Shao H."/>
            <person name="Sharakhova M.V."/>
            <person name="Sitter C.D."/>
            <person name="Shetty J."/>
            <person name="Smith T.J."/>
            <person name="Strong R."/>
            <person name="Sun J."/>
            <person name="Thomasova D."/>
            <person name="Ton L.Q."/>
            <person name="Topalis P."/>
            <person name="Tu Z."/>
            <person name="Unger M.F."/>
            <person name="Walenz B."/>
            <person name="Wang A."/>
            <person name="Wang J."/>
            <person name="Wang M."/>
            <person name="Wang X."/>
            <person name="Woodford K.J."/>
            <person name="Wortman J.R."/>
            <person name="Wu M."/>
            <person name="Yao A."/>
            <person name="Zdobnov E.M."/>
            <person name="Zhang H."/>
            <person name="Zhao Q."/>
            <person name="Zhao S."/>
            <person name="Zhu S.C."/>
            <person name="Zhimulev I."/>
            <person name="Coluzzi M."/>
            <person name="della Torre A."/>
            <person name="Roth C.W."/>
            <person name="Louis C."/>
            <person name="Kalush F."/>
            <person name="Mural R.J."/>
            <person name="Myers E.W."/>
            <person name="Adams M.D."/>
            <person name="Smith H.O."/>
            <person name="Broder S."/>
            <person name="Gardner M.J."/>
            <person name="Fraser C.M."/>
            <person name="Birney E."/>
            <person name="Bork P."/>
            <person name="Brey P.T."/>
            <person name="Venter J.C."/>
            <person name="Weissenbach J."/>
            <person name="Kafatos F.C."/>
            <person name="Collins F.H."/>
            <person name="Hoffman S.L."/>
        </authorList>
    </citation>
    <scope>NUCLEOTIDE SEQUENCE [LARGE SCALE GENOMIC DNA]</scope>
    <source>
        <strain evidence="2 4">PEST</strain>
    </source>
</reference>
<reference evidence="2" key="5">
    <citation type="submission" date="2011-05" db="EMBL/GenBank/DDBJ databases">
        <authorList>
            <consortium name="VectorBase"/>
        </authorList>
    </citation>
    <scope>NUCLEOTIDE SEQUENCE</scope>
    <source>
        <strain evidence="2">PEST</strain>
    </source>
</reference>
<dbReference type="EnsemblMetazoa" id="AGAP004338-RA">
    <property type="protein sequence ID" value="AGAP004338-PA"/>
    <property type="gene ID" value="AGAP004338"/>
</dbReference>
<accession>Q7PQC3</accession>
<feature type="compositionally biased region" description="Polar residues" evidence="1">
    <location>
        <begin position="303"/>
        <end position="314"/>
    </location>
</feature>
<gene>
    <name evidence="3" type="primary">1274485</name>
    <name evidence="2" type="ORF">AgaP_AGAP004338</name>
</gene>
<feature type="compositionally biased region" description="Low complexity" evidence="1">
    <location>
        <begin position="66"/>
        <end position="75"/>
    </location>
</feature>
<reference evidence="2 3" key="3">
    <citation type="journal article" date="2004" name="Trends Parasitol.">
        <title>The Anopheles gambiae genome: an update.</title>
        <authorList>
            <person name="Mongin E."/>
            <person name="Louis C."/>
            <person name="Holt R.A."/>
            <person name="Birney E."/>
            <person name="Collins F.H."/>
        </authorList>
    </citation>
    <scope>NUCLEOTIDE SEQUENCE</scope>
    <source>
        <strain evidence="2 3">PEST</strain>
    </source>
</reference>
<feature type="compositionally biased region" description="Acidic residues" evidence="1">
    <location>
        <begin position="76"/>
        <end position="86"/>
    </location>
</feature>
<proteinExistence type="predicted"/>
<evidence type="ECO:0000313" key="4">
    <source>
        <dbReference type="Proteomes" id="UP000007062"/>
    </source>
</evidence>
<evidence type="ECO:0000313" key="2">
    <source>
        <dbReference type="EMBL" id="EAA09046.3"/>
    </source>
</evidence>
<feature type="compositionally biased region" description="Low complexity" evidence="1">
    <location>
        <begin position="344"/>
        <end position="360"/>
    </location>
</feature>
<feature type="region of interest" description="Disordered" evidence="1">
    <location>
        <begin position="530"/>
        <end position="570"/>
    </location>
</feature>
<organism evidence="2">
    <name type="scientific">Anopheles gambiae</name>
    <name type="common">African malaria mosquito</name>
    <dbReference type="NCBI Taxonomy" id="7165"/>
    <lineage>
        <taxon>Eukaryota</taxon>
        <taxon>Metazoa</taxon>
        <taxon>Ecdysozoa</taxon>
        <taxon>Arthropoda</taxon>
        <taxon>Hexapoda</taxon>
        <taxon>Insecta</taxon>
        <taxon>Pterygota</taxon>
        <taxon>Neoptera</taxon>
        <taxon>Endopterygota</taxon>
        <taxon>Diptera</taxon>
        <taxon>Nematocera</taxon>
        <taxon>Culicoidea</taxon>
        <taxon>Culicidae</taxon>
        <taxon>Anophelinae</taxon>
        <taxon>Anopheles</taxon>
    </lineage>
</organism>
<dbReference type="VEuPathDB" id="VectorBase:AGAMI1_000706"/>
<reference evidence="3" key="6">
    <citation type="submission" date="2020-05" db="UniProtKB">
        <authorList>
            <consortium name="EnsemblMetazoa"/>
        </authorList>
    </citation>
    <scope>IDENTIFICATION</scope>
    <source>
        <strain evidence="3">PEST</strain>
    </source>
</reference>
<reference evidence="2" key="2">
    <citation type="submission" date="2002-03" db="EMBL/GenBank/DDBJ databases">
        <authorList>
            <consortium name="The Anopheles Genome Sequencing Consortium"/>
        </authorList>
    </citation>
    <scope>NUCLEOTIDE SEQUENCE</scope>
    <source>
        <strain evidence="2">PEST</strain>
    </source>
</reference>
<evidence type="ECO:0000313" key="3">
    <source>
        <dbReference type="EnsemblMetazoa" id="AGAP004338-PA"/>
    </source>
</evidence>
<dbReference type="KEGG" id="aga:1274485"/>
<feature type="region of interest" description="Disordered" evidence="1">
    <location>
        <begin position="344"/>
        <end position="417"/>
    </location>
</feature>
<dbReference type="eggNOG" id="ENOG502TCYX">
    <property type="taxonomic scope" value="Eukaryota"/>
</dbReference>
<reference evidence="2" key="4">
    <citation type="journal article" date="2007" name="Genome Biol.">
        <title>Update of the Anopheles gambiae PEST genome assembly.</title>
        <authorList>
            <person name="Sharakhova M.V."/>
            <person name="Hammond M.P."/>
            <person name="Lobo N.F."/>
            <person name="Krzywinski J."/>
            <person name="Unger M.F."/>
            <person name="Hillenmeyer M.E."/>
            <person name="Bruggner R.V."/>
            <person name="Birney E."/>
            <person name="Collins F.H."/>
        </authorList>
    </citation>
    <scope>NUCLEOTIDE SEQUENCE</scope>
    <source>
        <strain evidence="2">PEST</strain>
    </source>
</reference>
<dbReference type="VEuPathDB" id="VectorBase:AGAP004338"/>
<dbReference type="Proteomes" id="UP000007062">
    <property type="component" value="Chromosome 2R"/>
</dbReference>
<dbReference type="PaxDb" id="7165-AGAP004338-PA"/>